<sequence length="189" mass="20339">MHQWVSHFLWIYSTDLYYFNMNGFILTGAILASCLILSEATVFVVPAVATAATLSIGGGALAGLALLKVAAIKGLVAGAIIGRGKRSAIDLESLLLSASQRDFSDCAKKLVCEVNGLSRAEIESEEAMIAALFNADSLDLSKATVEFDLAAQIGKRVGKEQCAVIYERCPHNRQKLMKIFRDPNLVSQS</sequence>
<dbReference type="AlphaFoldDB" id="A0A7R8HDV7"/>
<proteinExistence type="predicted"/>
<organism evidence="1 2">
    <name type="scientific">Lepeophtheirus salmonis</name>
    <name type="common">Salmon louse</name>
    <name type="synonym">Caligus salmonis</name>
    <dbReference type="NCBI Taxonomy" id="72036"/>
    <lineage>
        <taxon>Eukaryota</taxon>
        <taxon>Metazoa</taxon>
        <taxon>Ecdysozoa</taxon>
        <taxon>Arthropoda</taxon>
        <taxon>Crustacea</taxon>
        <taxon>Multicrustacea</taxon>
        <taxon>Hexanauplia</taxon>
        <taxon>Copepoda</taxon>
        <taxon>Siphonostomatoida</taxon>
        <taxon>Caligidae</taxon>
        <taxon>Lepeophtheirus</taxon>
    </lineage>
</organism>
<evidence type="ECO:0000313" key="1">
    <source>
        <dbReference type="EMBL" id="CAF3042741.1"/>
    </source>
</evidence>
<keyword evidence="2" id="KW-1185">Reference proteome</keyword>
<accession>A0A7R8HDV7</accession>
<protein>
    <submittedName>
        <fullName evidence="1">(salmon louse) hypothetical protein</fullName>
    </submittedName>
</protein>
<reference evidence="1" key="1">
    <citation type="submission" date="2021-02" db="EMBL/GenBank/DDBJ databases">
        <authorList>
            <person name="Bekaert M."/>
        </authorList>
    </citation>
    <scope>NUCLEOTIDE SEQUENCE</scope>
    <source>
        <strain evidence="1">IoA-00</strain>
    </source>
</reference>
<gene>
    <name evidence="1" type="ORF">LSAA_14794</name>
</gene>
<evidence type="ECO:0000313" key="2">
    <source>
        <dbReference type="Proteomes" id="UP000675881"/>
    </source>
</evidence>
<dbReference type="Proteomes" id="UP000675881">
    <property type="component" value="Chromosome 9"/>
</dbReference>
<name>A0A7R8HDV7_LEPSM</name>
<dbReference type="OrthoDB" id="6365491at2759"/>
<dbReference type="EMBL" id="HG994588">
    <property type="protein sequence ID" value="CAF3042741.1"/>
    <property type="molecule type" value="Genomic_DNA"/>
</dbReference>